<comment type="subcellular location">
    <subcellularLocation>
        <location evidence="1">Membrane</location>
        <topology evidence="1">Single-pass type IV membrane protein</topology>
    </subcellularLocation>
</comment>
<dbReference type="SMART" id="SM00503">
    <property type="entry name" value="SynN"/>
    <property type="match status" value="1"/>
</dbReference>
<dbReference type="InterPro" id="IPR000727">
    <property type="entry name" value="T_SNARE_dom"/>
</dbReference>
<evidence type="ECO:0000256" key="6">
    <source>
        <dbReference type="RuleBase" id="RU003858"/>
    </source>
</evidence>
<name>A0AAN0JBR5_AMPQE</name>
<feature type="coiled-coil region" evidence="7">
    <location>
        <begin position="189"/>
        <end position="216"/>
    </location>
</feature>
<dbReference type="EnsemblMetazoa" id="XM_019998584.1">
    <property type="protein sequence ID" value="XP_019854143.1"/>
    <property type="gene ID" value="LOC105313382"/>
</dbReference>
<dbReference type="GO" id="GO:0006886">
    <property type="term" value="P:intracellular protein transport"/>
    <property type="evidence" value="ECO:0007669"/>
    <property type="project" value="InterPro"/>
</dbReference>
<keyword evidence="3 8" id="KW-0812">Transmembrane</keyword>
<evidence type="ECO:0000256" key="5">
    <source>
        <dbReference type="ARBA" id="ARBA00023136"/>
    </source>
</evidence>
<reference evidence="10" key="2">
    <citation type="submission" date="2024-06" db="UniProtKB">
        <authorList>
            <consortium name="EnsemblMetazoa"/>
        </authorList>
    </citation>
    <scope>IDENTIFICATION</scope>
</reference>
<organism evidence="10 11">
    <name type="scientific">Amphimedon queenslandica</name>
    <name type="common">Sponge</name>
    <dbReference type="NCBI Taxonomy" id="400682"/>
    <lineage>
        <taxon>Eukaryota</taxon>
        <taxon>Metazoa</taxon>
        <taxon>Porifera</taxon>
        <taxon>Demospongiae</taxon>
        <taxon>Heteroscleromorpha</taxon>
        <taxon>Haplosclerida</taxon>
        <taxon>Niphatidae</taxon>
        <taxon>Amphimedon</taxon>
    </lineage>
</organism>
<feature type="domain" description="T-SNARE coiled-coil homology" evidence="9">
    <location>
        <begin position="193"/>
        <end position="255"/>
    </location>
</feature>
<dbReference type="InterPro" id="IPR006011">
    <property type="entry name" value="Syntaxin_N"/>
</dbReference>
<evidence type="ECO:0000259" key="9">
    <source>
        <dbReference type="PROSITE" id="PS50192"/>
    </source>
</evidence>
<evidence type="ECO:0000313" key="10">
    <source>
        <dbReference type="EnsemblMetazoa" id="XP_019854143.1"/>
    </source>
</evidence>
<evidence type="ECO:0000256" key="8">
    <source>
        <dbReference type="SAM" id="Phobius"/>
    </source>
</evidence>
<keyword evidence="5 8" id="KW-0472">Membrane</keyword>
<evidence type="ECO:0000256" key="7">
    <source>
        <dbReference type="SAM" id="Coils"/>
    </source>
</evidence>
<dbReference type="Gene3D" id="1.20.5.110">
    <property type="match status" value="1"/>
</dbReference>
<evidence type="ECO:0000256" key="1">
    <source>
        <dbReference type="ARBA" id="ARBA00004211"/>
    </source>
</evidence>
<evidence type="ECO:0000256" key="4">
    <source>
        <dbReference type="ARBA" id="ARBA00022989"/>
    </source>
</evidence>
<evidence type="ECO:0000313" key="11">
    <source>
        <dbReference type="Proteomes" id="UP000007879"/>
    </source>
</evidence>
<dbReference type="InterPro" id="IPR045242">
    <property type="entry name" value="Syntaxin"/>
</dbReference>
<reference evidence="11" key="1">
    <citation type="journal article" date="2010" name="Nature">
        <title>The Amphimedon queenslandica genome and the evolution of animal complexity.</title>
        <authorList>
            <person name="Srivastava M."/>
            <person name="Simakov O."/>
            <person name="Chapman J."/>
            <person name="Fahey B."/>
            <person name="Gauthier M.E."/>
            <person name="Mitros T."/>
            <person name="Richards G.S."/>
            <person name="Conaco C."/>
            <person name="Dacre M."/>
            <person name="Hellsten U."/>
            <person name="Larroux C."/>
            <person name="Putnam N.H."/>
            <person name="Stanke M."/>
            <person name="Adamska M."/>
            <person name="Darling A."/>
            <person name="Degnan S.M."/>
            <person name="Oakley T.H."/>
            <person name="Plachetzki D.C."/>
            <person name="Zhai Y."/>
            <person name="Adamski M."/>
            <person name="Calcino A."/>
            <person name="Cummins S.F."/>
            <person name="Goodstein D.M."/>
            <person name="Harris C."/>
            <person name="Jackson D.J."/>
            <person name="Leys S.P."/>
            <person name="Shu S."/>
            <person name="Woodcroft B.J."/>
            <person name="Vervoort M."/>
            <person name="Kosik K.S."/>
            <person name="Manning G."/>
            <person name="Degnan B.M."/>
            <person name="Rokhsar D.S."/>
        </authorList>
    </citation>
    <scope>NUCLEOTIDE SEQUENCE [LARGE SCALE GENOMIC DNA]</scope>
</reference>
<feature type="transmembrane region" description="Helical" evidence="8">
    <location>
        <begin position="267"/>
        <end position="295"/>
    </location>
</feature>
<dbReference type="GO" id="GO:0006906">
    <property type="term" value="P:vesicle fusion"/>
    <property type="evidence" value="ECO:0007669"/>
    <property type="project" value="TreeGrafter"/>
</dbReference>
<evidence type="ECO:0000256" key="3">
    <source>
        <dbReference type="ARBA" id="ARBA00022692"/>
    </source>
</evidence>
<dbReference type="GO" id="GO:0005484">
    <property type="term" value="F:SNAP receptor activity"/>
    <property type="evidence" value="ECO:0007669"/>
    <property type="project" value="InterPro"/>
</dbReference>
<dbReference type="Pfam" id="PF05739">
    <property type="entry name" value="SNARE"/>
    <property type="match status" value="1"/>
</dbReference>
<protein>
    <recommendedName>
        <fullName evidence="9">t-SNARE coiled-coil homology domain-containing protein</fullName>
    </recommendedName>
</protein>
<dbReference type="InterPro" id="IPR010989">
    <property type="entry name" value="SNARE"/>
</dbReference>
<dbReference type="GO" id="GO:0005886">
    <property type="term" value="C:plasma membrane"/>
    <property type="evidence" value="ECO:0007669"/>
    <property type="project" value="TreeGrafter"/>
</dbReference>
<dbReference type="Gene3D" id="1.20.58.70">
    <property type="match status" value="1"/>
</dbReference>
<feature type="coiled-coil region" evidence="7">
    <location>
        <begin position="2"/>
        <end position="87"/>
    </location>
</feature>
<gene>
    <name evidence="10" type="primary">105313382</name>
</gene>
<dbReference type="GO" id="GO:0031201">
    <property type="term" value="C:SNARE complex"/>
    <property type="evidence" value="ECO:0007669"/>
    <property type="project" value="TreeGrafter"/>
</dbReference>
<dbReference type="SUPFAM" id="SSF47661">
    <property type="entry name" value="t-snare proteins"/>
    <property type="match status" value="1"/>
</dbReference>
<dbReference type="PROSITE" id="PS50192">
    <property type="entry name" value="T_SNARE"/>
    <property type="match status" value="1"/>
</dbReference>
<proteinExistence type="inferred from homology"/>
<sequence length="320" mass="37488">MADIFVDRLEELRRRNKEIEEDENEYEEDVVLLEASELNRKVDEIELKLNELRHLQDEIIKKPPCQTKDLRERHAKLMEKIKELSQTVQKGLKRFQDDIKRDELGPERNTFELRVKKSHCSALSRKLKNIMSTYTQLEEQYKEKCKGLIKREMQIVDPKADVSDEKIEEILESNEPVFTENIMVQTYQKKQALDEVEARRTQIRELEQNLKELYDMFYDIMLLIDSQGDLVDNIEYNVEKTAAYVESGTKAIVAAARIKKKNTRLRWIICCVVTTIIIVLVIAVAIIAVVAVYLLRDNNTDITVQNPVNRELSELSQSFI</sequence>
<keyword evidence="7" id="KW-0175">Coiled coil</keyword>
<dbReference type="InterPro" id="IPR006012">
    <property type="entry name" value="Syntaxin/epimorphin_CS"/>
</dbReference>
<dbReference type="GO" id="GO:0048278">
    <property type="term" value="P:vesicle docking"/>
    <property type="evidence" value="ECO:0007669"/>
    <property type="project" value="TreeGrafter"/>
</dbReference>
<dbReference type="PROSITE" id="PS00914">
    <property type="entry name" value="SYNTAXIN"/>
    <property type="match status" value="1"/>
</dbReference>
<keyword evidence="4 8" id="KW-1133">Transmembrane helix</keyword>
<accession>A0AAN0JBR5</accession>
<comment type="similarity">
    <text evidence="2 6">Belongs to the syntaxin family.</text>
</comment>
<dbReference type="Proteomes" id="UP000007879">
    <property type="component" value="Unassembled WGS sequence"/>
</dbReference>
<dbReference type="PANTHER" id="PTHR19957">
    <property type="entry name" value="SYNTAXIN"/>
    <property type="match status" value="1"/>
</dbReference>
<dbReference type="GO" id="GO:0006887">
    <property type="term" value="P:exocytosis"/>
    <property type="evidence" value="ECO:0007669"/>
    <property type="project" value="TreeGrafter"/>
</dbReference>
<dbReference type="AlphaFoldDB" id="A0AAN0JBR5"/>
<dbReference type="GO" id="GO:0000149">
    <property type="term" value="F:SNARE binding"/>
    <property type="evidence" value="ECO:0007669"/>
    <property type="project" value="TreeGrafter"/>
</dbReference>
<dbReference type="SMART" id="SM00397">
    <property type="entry name" value="t_SNARE"/>
    <property type="match status" value="1"/>
</dbReference>
<evidence type="ECO:0000256" key="2">
    <source>
        <dbReference type="ARBA" id="ARBA00009063"/>
    </source>
</evidence>
<dbReference type="GO" id="GO:0012505">
    <property type="term" value="C:endomembrane system"/>
    <property type="evidence" value="ECO:0007669"/>
    <property type="project" value="TreeGrafter"/>
</dbReference>
<dbReference type="CDD" id="cd15848">
    <property type="entry name" value="SNARE_syntaxin1-like"/>
    <property type="match status" value="1"/>
</dbReference>
<dbReference type="PANTHER" id="PTHR19957:SF307">
    <property type="entry name" value="PROTEIN SSO1-RELATED"/>
    <property type="match status" value="1"/>
</dbReference>
<keyword evidence="11" id="KW-1185">Reference proteome</keyword>
<dbReference type="Pfam" id="PF00804">
    <property type="entry name" value="Syntaxin"/>
    <property type="match status" value="1"/>
</dbReference>